<dbReference type="PANTHER" id="PTHR43818">
    <property type="entry name" value="BCDNA.GH03377"/>
    <property type="match status" value="1"/>
</dbReference>
<reference evidence="5 6" key="1">
    <citation type="submission" date="2021-04" db="EMBL/GenBank/DDBJ databases">
        <title>Ruania sp. nov., isolated from sandy soil of mangrove forest.</title>
        <authorList>
            <person name="Ge X."/>
            <person name="Huang R."/>
            <person name="Liu W."/>
        </authorList>
    </citation>
    <scope>NUCLEOTIDE SEQUENCE [LARGE SCALE GENOMIC DNA]</scope>
    <source>
        <strain evidence="5 6">N2-46</strain>
    </source>
</reference>
<organism evidence="5 6">
    <name type="scientific">Occultella gossypii</name>
    <dbReference type="NCBI Taxonomy" id="2800820"/>
    <lineage>
        <taxon>Bacteria</taxon>
        <taxon>Bacillati</taxon>
        <taxon>Actinomycetota</taxon>
        <taxon>Actinomycetes</taxon>
        <taxon>Micrococcales</taxon>
        <taxon>Ruaniaceae</taxon>
        <taxon>Occultella</taxon>
    </lineage>
</organism>
<protein>
    <submittedName>
        <fullName evidence="5">Gfo/Idh/MocA family oxidoreductase</fullName>
    </submittedName>
</protein>
<accession>A0ABS7S6E2</accession>
<evidence type="ECO:0000256" key="1">
    <source>
        <dbReference type="ARBA" id="ARBA00023002"/>
    </source>
</evidence>
<dbReference type="Pfam" id="PF22725">
    <property type="entry name" value="GFO_IDH_MocA_C3"/>
    <property type="match status" value="1"/>
</dbReference>
<keyword evidence="6" id="KW-1185">Reference proteome</keyword>
<gene>
    <name evidence="5" type="ORF">KCQ71_07140</name>
</gene>
<keyword evidence="1" id="KW-0560">Oxidoreductase</keyword>
<dbReference type="RefSeq" id="WP_223404322.1">
    <property type="nucleotide sequence ID" value="NZ_JAGSHT010000007.1"/>
</dbReference>
<name>A0ABS7S6E2_9MICO</name>
<dbReference type="SUPFAM" id="SSF51735">
    <property type="entry name" value="NAD(P)-binding Rossmann-fold domains"/>
    <property type="match status" value="1"/>
</dbReference>
<dbReference type="InterPro" id="IPR055170">
    <property type="entry name" value="GFO_IDH_MocA-like_dom"/>
</dbReference>
<dbReference type="InterPro" id="IPR050463">
    <property type="entry name" value="Gfo/Idh/MocA_oxidrdct_glycsds"/>
</dbReference>
<dbReference type="Pfam" id="PF01408">
    <property type="entry name" value="GFO_IDH_MocA"/>
    <property type="match status" value="1"/>
</dbReference>
<dbReference type="InterPro" id="IPR036291">
    <property type="entry name" value="NAD(P)-bd_dom_sf"/>
</dbReference>
<evidence type="ECO:0000256" key="2">
    <source>
        <dbReference type="ARBA" id="ARBA00023027"/>
    </source>
</evidence>
<dbReference type="PANTHER" id="PTHR43818:SF11">
    <property type="entry name" value="BCDNA.GH03377"/>
    <property type="match status" value="1"/>
</dbReference>
<dbReference type="Proteomes" id="UP000826651">
    <property type="component" value="Unassembled WGS sequence"/>
</dbReference>
<feature type="domain" description="GFO/IDH/MocA-like oxidoreductase" evidence="4">
    <location>
        <begin position="170"/>
        <end position="256"/>
    </location>
</feature>
<dbReference type="SUPFAM" id="SSF55347">
    <property type="entry name" value="Glyceraldehyde-3-phosphate dehydrogenase-like, C-terminal domain"/>
    <property type="match status" value="1"/>
</dbReference>
<evidence type="ECO:0000313" key="6">
    <source>
        <dbReference type="Proteomes" id="UP000826651"/>
    </source>
</evidence>
<evidence type="ECO:0000259" key="3">
    <source>
        <dbReference type="Pfam" id="PF01408"/>
    </source>
</evidence>
<comment type="caution">
    <text evidence="5">The sequence shown here is derived from an EMBL/GenBank/DDBJ whole genome shotgun (WGS) entry which is preliminary data.</text>
</comment>
<evidence type="ECO:0000259" key="4">
    <source>
        <dbReference type="Pfam" id="PF22725"/>
    </source>
</evidence>
<dbReference type="EMBL" id="JAGSHT010000007">
    <property type="protein sequence ID" value="MBZ2195921.1"/>
    <property type="molecule type" value="Genomic_DNA"/>
</dbReference>
<keyword evidence="2" id="KW-0520">NAD</keyword>
<dbReference type="InterPro" id="IPR000683">
    <property type="entry name" value="Gfo/Idh/MocA-like_OxRdtase_N"/>
</dbReference>
<evidence type="ECO:0000313" key="5">
    <source>
        <dbReference type="EMBL" id="MBZ2195921.1"/>
    </source>
</evidence>
<feature type="domain" description="Gfo/Idh/MocA-like oxidoreductase N-terminal" evidence="3">
    <location>
        <begin position="8"/>
        <end position="129"/>
    </location>
</feature>
<dbReference type="Gene3D" id="3.30.360.10">
    <property type="entry name" value="Dihydrodipicolinate Reductase, domain 2"/>
    <property type="match status" value="1"/>
</dbReference>
<dbReference type="Gene3D" id="3.40.50.720">
    <property type="entry name" value="NAD(P)-binding Rossmann-like Domain"/>
    <property type="match status" value="1"/>
</dbReference>
<sequence>MTATSERRVVVAGAGNMGRKWIDTIAATPGARVVGILDVDAAAAAAAAGTLEGPGVLVGTDIAGLADLIAATGADVVMDATIPAAHHAVTATALRAGCAVIGEKPAAQTLAQALSLCAGAEVYDRLVLVSQSRRYNPHVDALAAHGASLGGLGIGQTDFYRAPHFGGFREEMDHPLLLDMAIHPFDTARYVLGAEPVSVYCRSFNPPWSWYRGDAAAVATFEMDSGAQYTYNASWCSDGAETSWNGAWRLNGAGGTVLWDGESEPVLDGAPDLDPRASAAGASRARSGIAGAWDAFLSALDAPATTPRPRGHIHENVLSLAMVEAAISSARAGLPVAIDDLLERARERALADETDPAVRERLAGWGAVRDHLLGAGRTAAVG</sequence>
<proteinExistence type="predicted"/>